<proteinExistence type="predicted"/>
<gene>
    <name evidence="1" type="ORF">GCM10009092_33320</name>
</gene>
<organism evidence="1 2">
    <name type="scientific">Bowmanella denitrificans</name>
    <dbReference type="NCBI Taxonomy" id="366582"/>
    <lineage>
        <taxon>Bacteria</taxon>
        <taxon>Pseudomonadati</taxon>
        <taxon>Pseudomonadota</taxon>
        <taxon>Gammaproteobacteria</taxon>
        <taxon>Alteromonadales</taxon>
        <taxon>Alteromonadaceae</taxon>
        <taxon>Bowmanella</taxon>
    </lineage>
</organism>
<accession>A0ABP3HCA0</accession>
<dbReference type="RefSeq" id="WP_102795668.1">
    <property type="nucleotide sequence ID" value="NZ_BAAAEI010000021.1"/>
</dbReference>
<dbReference type="Proteomes" id="UP001501757">
    <property type="component" value="Unassembled WGS sequence"/>
</dbReference>
<dbReference type="SUPFAM" id="SSF53850">
    <property type="entry name" value="Periplasmic binding protein-like II"/>
    <property type="match status" value="1"/>
</dbReference>
<sequence>MHGLTILSLLLLDGVILPSQLTLATQSPSALQYVLSEEQDKRAVNTIGCIMNKLDIDLELLMLPWARAKRELNEGKVDGVFLTSPDEIAGGISSSPILLEKWFLFQRKSVVEQGARDRLGVVRGSDIENWLLDNQLLPLIKARDTAQLVQQFEAGRIDYFVADDSQVRFLFKAPVGHREFLRYVPKTLTFSAAVVQRFPDLQEQFNATIDKCDPQVRALSDSERQQVKDFITEHLLHRFNGTLQPMIEQWLLRVKEASPDMLEKLEAQWQAELQGTSGALIKQIVHNGLAQKLRDIQQELSVIAELMLTQQNGELIAASVVTSDYWQGDELKVQALSYQPLYISSLHYDASTRQFLTHVSLALSANGQRYILIVGVRLEQLLKQGALRL</sequence>
<dbReference type="Gene3D" id="3.40.190.10">
    <property type="entry name" value="Periplasmic binding protein-like II"/>
    <property type="match status" value="2"/>
</dbReference>
<keyword evidence="2" id="KW-1185">Reference proteome</keyword>
<name>A0ABP3HCA0_9ALTE</name>
<evidence type="ECO:0000313" key="2">
    <source>
        <dbReference type="Proteomes" id="UP001501757"/>
    </source>
</evidence>
<comment type="caution">
    <text evidence="1">The sequence shown here is derived from an EMBL/GenBank/DDBJ whole genome shotgun (WGS) entry which is preliminary data.</text>
</comment>
<dbReference type="EMBL" id="BAAAEI010000021">
    <property type="protein sequence ID" value="GAA0366318.1"/>
    <property type="molecule type" value="Genomic_DNA"/>
</dbReference>
<evidence type="ECO:0000313" key="1">
    <source>
        <dbReference type="EMBL" id="GAA0366318.1"/>
    </source>
</evidence>
<protein>
    <recommendedName>
        <fullName evidence="3">Solute-binding protein family 3/N-terminal domain-containing protein</fullName>
    </recommendedName>
</protein>
<evidence type="ECO:0008006" key="3">
    <source>
        <dbReference type="Google" id="ProtNLM"/>
    </source>
</evidence>
<reference evidence="2" key="1">
    <citation type="journal article" date="2019" name="Int. J. Syst. Evol. Microbiol.">
        <title>The Global Catalogue of Microorganisms (GCM) 10K type strain sequencing project: providing services to taxonomists for standard genome sequencing and annotation.</title>
        <authorList>
            <consortium name="The Broad Institute Genomics Platform"/>
            <consortium name="The Broad Institute Genome Sequencing Center for Infectious Disease"/>
            <person name="Wu L."/>
            <person name="Ma J."/>
        </authorList>
    </citation>
    <scope>NUCLEOTIDE SEQUENCE [LARGE SCALE GENOMIC DNA]</scope>
    <source>
        <strain evidence="2">JCM 13378</strain>
    </source>
</reference>